<name>A0A915PJ05_9BILA</name>
<accession>A0A915PJ05</accession>
<protein>
    <submittedName>
        <fullName evidence="2">Uncharacterized protein</fullName>
    </submittedName>
</protein>
<evidence type="ECO:0000313" key="1">
    <source>
        <dbReference type="Proteomes" id="UP000887581"/>
    </source>
</evidence>
<dbReference type="InterPro" id="IPR004245">
    <property type="entry name" value="DUF229"/>
</dbReference>
<reference evidence="2" key="1">
    <citation type="submission" date="2022-11" db="UniProtKB">
        <authorList>
            <consortium name="WormBaseParasite"/>
        </authorList>
    </citation>
    <scope>IDENTIFICATION</scope>
</reference>
<keyword evidence="1" id="KW-1185">Reference proteome</keyword>
<dbReference type="Proteomes" id="UP000887581">
    <property type="component" value="Unplaced"/>
</dbReference>
<dbReference type="Pfam" id="PF02995">
    <property type="entry name" value="DUF229"/>
    <property type="match status" value="1"/>
</dbReference>
<organism evidence="1 2">
    <name type="scientific">Setaria digitata</name>
    <dbReference type="NCBI Taxonomy" id="48799"/>
    <lineage>
        <taxon>Eukaryota</taxon>
        <taxon>Metazoa</taxon>
        <taxon>Ecdysozoa</taxon>
        <taxon>Nematoda</taxon>
        <taxon>Chromadorea</taxon>
        <taxon>Rhabditida</taxon>
        <taxon>Spirurina</taxon>
        <taxon>Spiruromorpha</taxon>
        <taxon>Filarioidea</taxon>
        <taxon>Setariidae</taxon>
        <taxon>Setaria</taxon>
    </lineage>
</organism>
<evidence type="ECO:0000313" key="2">
    <source>
        <dbReference type="WBParaSite" id="sdigi.contig1289.g10312.t1"/>
    </source>
</evidence>
<dbReference type="PANTHER" id="PTHR10974">
    <property type="entry name" value="FI08016P-RELATED"/>
    <property type="match status" value="1"/>
</dbReference>
<proteinExistence type="predicted"/>
<sequence length="231" mass="27248">MLRTSECKYRCLYKSDELNFKTSKWTEMKKNEIYRENCDFIETHCRKENKTTFRYIHVQVIKSTEKHFQKEDELHPSVFLLLFDSTSVSSAIRSIVETNEVLRRHYDATTFYYHNKVGINSRPNAYAIFSGLFANYVLSNFEGTRISELDKHLFPDKFQSEYPDSCKKGVRVNETITYDFVKQNYASIIVEDWIGAFNWPNCIGYSDPPTDHYGRLEQYLPGSNCLKLAER</sequence>
<dbReference type="WBParaSite" id="sdigi.contig1289.g10312.t1">
    <property type="protein sequence ID" value="sdigi.contig1289.g10312.t1"/>
    <property type="gene ID" value="sdigi.contig1289.g10312"/>
</dbReference>
<dbReference type="AlphaFoldDB" id="A0A915PJ05"/>
<dbReference type="GO" id="GO:0005615">
    <property type="term" value="C:extracellular space"/>
    <property type="evidence" value="ECO:0007669"/>
    <property type="project" value="TreeGrafter"/>
</dbReference>
<dbReference type="PANTHER" id="PTHR10974:SF75">
    <property type="entry name" value="SULFATASE DOMAIN-CONTAINING PROTEIN"/>
    <property type="match status" value="1"/>
</dbReference>